<evidence type="ECO:0000259" key="5">
    <source>
        <dbReference type="Pfam" id="PF00155"/>
    </source>
</evidence>
<dbReference type="OrthoDB" id="9813612at2"/>
<keyword evidence="4" id="KW-0663">Pyridoxal phosphate</keyword>
<evidence type="ECO:0000256" key="4">
    <source>
        <dbReference type="ARBA" id="ARBA00022898"/>
    </source>
</evidence>
<evidence type="ECO:0000256" key="1">
    <source>
        <dbReference type="ARBA" id="ARBA00007970"/>
    </source>
</evidence>
<reference evidence="6 7" key="1">
    <citation type="submission" date="2017-10" db="EMBL/GenBank/DDBJ databases">
        <title>The draft genome sequence of Lewinella nigricans NBRC 102662.</title>
        <authorList>
            <person name="Wang K."/>
        </authorList>
    </citation>
    <scope>NUCLEOTIDE SEQUENCE [LARGE SCALE GENOMIC DNA]</scope>
    <source>
        <strain evidence="6 7">NBRC 102662</strain>
    </source>
</reference>
<dbReference type="GO" id="GO:0030170">
    <property type="term" value="F:pyridoxal phosphate binding"/>
    <property type="evidence" value="ECO:0007669"/>
    <property type="project" value="InterPro"/>
</dbReference>
<proteinExistence type="inferred from homology"/>
<dbReference type="AlphaFoldDB" id="A0A2D0NFK4"/>
<dbReference type="InterPro" id="IPR004839">
    <property type="entry name" value="Aminotransferase_I/II_large"/>
</dbReference>
<dbReference type="Gene3D" id="3.40.640.10">
    <property type="entry name" value="Type I PLP-dependent aspartate aminotransferase-like (Major domain)"/>
    <property type="match status" value="1"/>
</dbReference>
<dbReference type="InterPro" id="IPR006311">
    <property type="entry name" value="TAT_signal"/>
</dbReference>
<dbReference type="EMBL" id="PDUD01000010">
    <property type="protein sequence ID" value="PHN07282.1"/>
    <property type="molecule type" value="Genomic_DNA"/>
</dbReference>
<dbReference type="PROSITE" id="PS51318">
    <property type="entry name" value="TAT"/>
    <property type="match status" value="1"/>
</dbReference>
<evidence type="ECO:0000256" key="3">
    <source>
        <dbReference type="ARBA" id="ARBA00022679"/>
    </source>
</evidence>
<dbReference type="InterPro" id="IPR015424">
    <property type="entry name" value="PyrdxlP-dep_Trfase"/>
</dbReference>
<protein>
    <submittedName>
        <fullName evidence="6">Histidinol phosphate aminotransferase</fullName>
    </submittedName>
</protein>
<dbReference type="Pfam" id="PF00155">
    <property type="entry name" value="Aminotran_1_2"/>
    <property type="match status" value="1"/>
</dbReference>
<evidence type="ECO:0000256" key="2">
    <source>
        <dbReference type="ARBA" id="ARBA00022576"/>
    </source>
</evidence>
<accession>A0A2D0NFK4</accession>
<dbReference type="Proteomes" id="UP000223913">
    <property type="component" value="Unassembled WGS sequence"/>
</dbReference>
<evidence type="ECO:0000313" key="6">
    <source>
        <dbReference type="EMBL" id="PHN07282.1"/>
    </source>
</evidence>
<organism evidence="6 7">
    <name type="scientific">Flavilitoribacter nigricans (strain ATCC 23147 / DSM 23189 / NBRC 102662 / NCIMB 1420 / SS-2)</name>
    <name type="common">Lewinella nigricans</name>
    <dbReference type="NCBI Taxonomy" id="1122177"/>
    <lineage>
        <taxon>Bacteria</taxon>
        <taxon>Pseudomonadati</taxon>
        <taxon>Bacteroidota</taxon>
        <taxon>Saprospiria</taxon>
        <taxon>Saprospirales</taxon>
        <taxon>Lewinellaceae</taxon>
        <taxon>Flavilitoribacter</taxon>
    </lineage>
</organism>
<name>A0A2D0NFK4_FLAN2</name>
<comment type="similarity">
    <text evidence="1">Belongs to the class-II pyridoxal-phosphate-dependent aminotransferase family. Histidinol-phosphate aminotransferase subfamily.</text>
</comment>
<gene>
    <name evidence="6" type="ORF">CRP01_06530</name>
</gene>
<dbReference type="InterPro" id="IPR015421">
    <property type="entry name" value="PyrdxlP-dep_Trfase_major"/>
</dbReference>
<comment type="caution">
    <text evidence="6">The sequence shown here is derived from an EMBL/GenBank/DDBJ whole genome shotgun (WGS) entry which is preliminary data.</text>
</comment>
<keyword evidence="3 6" id="KW-0808">Transferase</keyword>
<keyword evidence="7" id="KW-1185">Reference proteome</keyword>
<sequence>MSTTTTINRRNWLKRTALFTTGVALTPGMNLQAKTANRQKETFFEYQPSWEWETQMNERPELKARLLANENPFGPSDKARLAIMESVSVGNRYGHGDAAELISLIAKKEGVSEDYIMLGPGSTDLLEKTAITHFIDGGNIVSADPAYMSLIKTAMAFKADWKKVPLTSDWAHDLKGMEKAVDGDTKLIYICNPNNPTGTLTPADELRSFCKKMADKAPIFVDEAYLEFLDKPIESSMIDLVKEGKNVIISRTFSKIHAMAGLRIGYIVALPSTLDKISSMVRSNMGLCVTSIRGAMASMEDETFQNNSRMWTKESREIVYAGLDTMGFDFVPSYTSFILFPIDMQGQPFLKKMYEQGVGVRAFEVFGKPYCRVSMGKKEEMEMFLDSLKKVLV</sequence>
<dbReference type="InterPro" id="IPR050106">
    <property type="entry name" value="HistidinolP_aminotransfase"/>
</dbReference>
<dbReference type="CDD" id="cd00609">
    <property type="entry name" value="AAT_like"/>
    <property type="match status" value="1"/>
</dbReference>
<feature type="domain" description="Aminotransferase class I/classII large" evidence="5">
    <location>
        <begin position="66"/>
        <end position="388"/>
    </location>
</feature>
<keyword evidence="2 6" id="KW-0032">Aminotransferase</keyword>
<dbReference type="InterPro" id="IPR015422">
    <property type="entry name" value="PyrdxlP-dep_Trfase_small"/>
</dbReference>
<dbReference type="SUPFAM" id="SSF53383">
    <property type="entry name" value="PLP-dependent transferases"/>
    <property type="match status" value="1"/>
</dbReference>
<dbReference type="PANTHER" id="PTHR43643:SF3">
    <property type="entry name" value="HISTIDINOL-PHOSPHATE AMINOTRANSFERASE"/>
    <property type="match status" value="1"/>
</dbReference>
<evidence type="ECO:0000313" key="7">
    <source>
        <dbReference type="Proteomes" id="UP000223913"/>
    </source>
</evidence>
<dbReference type="RefSeq" id="WP_099149211.1">
    <property type="nucleotide sequence ID" value="NZ_PDUD01000010.1"/>
</dbReference>
<dbReference type="GO" id="GO:0008483">
    <property type="term" value="F:transaminase activity"/>
    <property type="evidence" value="ECO:0007669"/>
    <property type="project" value="UniProtKB-KW"/>
</dbReference>
<dbReference type="Gene3D" id="3.90.1150.10">
    <property type="entry name" value="Aspartate Aminotransferase, domain 1"/>
    <property type="match status" value="1"/>
</dbReference>
<dbReference type="PANTHER" id="PTHR43643">
    <property type="entry name" value="HISTIDINOL-PHOSPHATE AMINOTRANSFERASE 2"/>
    <property type="match status" value="1"/>
</dbReference>